<protein>
    <submittedName>
        <fullName evidence="3">Uncharacterized protein</fullName>
    </submittedName>
</protein>
<sequence>MAMEGNCTVRSKLEKKNQMTGKENIDTNSEKNLQVHHISSELYSRLCEGPKHNNPESAPVLRKKRLHLKSNMKPGTTSLPAESRSPTSIEPGENVTSDQAISSEHNFGHYDVRATMFISSSGRDGNESPSNTSPTSVGCELNHAIADAVSYMTADEQVSISAAQPLTCSTTPAKKSLASQEQRVAMLVGQEVIWESTDVSQAELVENLMRQNSRLAQHSTETMVLAQRYSDECKELKTQIGVLETTVQELTECLGSMEGTGLTPTKDELDTTNPLFDDSSPEEGSSSSQASPVLAHQSSLDEIMSEAGFSPSVSEAHGVTSSCTGWCVDVCADEPIFARANNSRPTGSGMGLHRMGVRALGLVLCISGAAAVVCTRVRKHGA</sequence>
<gene>
    <name evidence="3" type="ORF">CYMTET_50205</name>
</gene>
<keyword evidence="4" id="KW-1185">Reference proteome</keyword>
<feature type="compositionally biased region" description="Polar residues" evidence="1">
    <location>
        <begin position="73"/>
        <end position="105"/>
    </location>
</feature>
<feature type="region of interest" description="Disordered" evidence="1">
    <location>
        <begin position="1"/>
        <end position="29"/>
    </location>
</feature>
<dbReference type="Proteomes" id="UP001190700">
    <property type="component" value="Unassembled WGS sequence"/>
</dbReference>
<evidence type="ECO:0000256" key="1">
    <source>
        <dbReference type="SAM" id="MobiDB-lite"/>
    </source>
</evidence>
<keyword evidence="2" id="KW-1133">Transmembrane helix</keyword>
<evidence type="ECO:0000313" key="4">
    <source>
        <dbReference type="Proteomes" id="UP001190700"/>
    </source>
</evidence>
<feature type="compositionally biased region" description="Basic residues" evidence="1">
    <location>
        <begin position="61"/>
        <end position="70"/>
    </location>
</feature>
<dbReference type="EMBL" id="LGRX02033792">
    <property type="protein sequence ID" value="KAK3239900.1"/>
    <property type="molecule type" value="Genomic_DNA"/>
</dbReference>
<reference evidence="3 4" key="1">
    <citation type="journal article" date="2015" name="Genome Biol. Evol.">
        <title>Comparative Genomics of a Bacterivorous Green Alga Reveals Evolutionary Causalities and Consequences of Phago-Mixotrophic Mode of Nutrition.</title>
        <authorList>
            <person name="Burns J.A."/>
            <person name="Paasch A."/>
            <person name="Narechania A."/>
            <person name="Kim E."/>
        </authorList>
    </citation>
    <scope>NUCLEOTIDE SEQUENCE [LARGE SCALE GENOMIC DNA]</scope>
    <source>
        <strain evidence="3 4">PLY_AMNH</strain>
    </source>
</reference>
<feature type="region of interest" description="Disordered" evidence="1">
    <location>
        <begin position="258"/>
        <end position="296"/>
    </location>
</feature>
<feature type="compositionally biased region" description="Polar residues" evidence="1">
    <location>
        <begin position="119"/>
        <end position="136"/>
    </location>
</feature>
<keyword evidence="2" id="KW-0472">Membrane</keyword>
<feature type="compositionally biased region" description="Low complexity" evidence="1">
    <location>
        <begin position="282"/>
        <end position="292"/>
    </location>
</feature>
<proteinExistence type="predicted"/>
<feature type="transmembrane region" description="Helical" evidence="2">
    <location>
        <begin position="355"/>
        <end position="374"/>
    </location>
</feature>
<feature type="region of interest" description="Disordered" evidence="1">
    <location>
        <begin position="119"/>
        <end position="138"/>
    </location>
</feature>
<name>A0AAE0BQ72_9CHLO</name>
<feature type="region of interest" description="Disordered" evidence="1">
    <location>
        <begin position="46"/>
        <end position="105"/>
    </location>
</feature>
<feature type="compositionally biased region" description="Basic and acidic residues" evidence="1">
    <location>
        <begin position="11"/>
        <end position="29"/>
    </location>
</feature>
<organism evidence="3 4">
    <name type="scientific">Cymbomonas tetramitiformis</name>
    <dbReference type="NCBI Taxonomy" id="36881"/>
    <lineage>
        <taxon>Eukaryota</taxon>
        <taxon>Viridiplantae</taxon>
        <taxon>Chlorophyta</taxon>
        <taxon>Pyramimonadophyceae</taxon>
        <taxon>Pyramimonadales</taxon>
        <taxon>Pyramimonadaceae</taxon>
        <taxon>Cymbomonas</taxon>
    </lineage>
</organism>
<accession>A0AAE0BQ72</accession>
<evidence type="ECO:0000313" key="3">
    <source>
        <dbReference type="EMBL" id="KAK3239900.1"/>
    </source>
</evidence>
<dbReference type="AlphaFoldDB" id="A0AAE0BQ72"/>
<evidence type="ECO:0000256" key="2">
    <source>
        <dbReference type="SAM" id="Phobius"/>
    </source>
</evidence>
<keyword evidence="2" id="KW-0812">Transmembrane</keyword>
<comment type="caution">
    <text evidence="3">The sequence shown here is derived from an EMBL/GenBank/DDBJ whole genome shotgun (WGS) entry which is preliminary data.</text>
</comment>